<reference evidence="2" key="1">
    <citation type="submission" date="2021-02" db="EMBL/GenBank/DDBJ databases">
        <authorList>
            <person name="Dougan E. K."/>
            <person name="Rhodes N."/>
            <person name="Thang M."/>
            <person name="Chan C."/>
        </authorList>
    </citation>
    <scope>NUCLEOTIDE SEQUENCE</scope>
</reference>
<feature type="non-terminal residue" evidence="2">
    <location>
        <position position="51"/>
    </location>
</feature>
<keyword evidence="3" id="KW-1185">Reference proteome</keyword>
<proteinExistence type="predicted"/>
<comment type="caution">
    <text evidence="2">The sequence shown here is derived from an EMBL/GenBank/DDBJ whole genome shotgun (WGS) entry which is preliminary data.</text>
</comment>
<sequence>CGTTGRMATAGEGAGTGPGTTTSRQPTAGGNGRTGPGLGSGSQAGTSEATS</sequence>
<protein>
    <submittedName>
        <fullName evidence="2">Uncharacterized protein</fullName>
    </submittedName>
</protein>
<evidence type="ECO:0000313" key="3">
    <source>
        <dbReference type="Proteomes" id="UP000601435"/>
    </source>
</evidence>
<feature type="compositionally biased region" description="Gly residues" evidence="1">
    <location>
        <begin position="29"/>
        <end position="42"/>
    </location>
</feature>
<accession>A0A812NHZ3</accession>
<organism evidence="2 3">
    <name type="scientific">Symbiodinium necroappetens</name>
    <dbReference type="NCBI Taxonomy" id="1628268"/>
    <lineage>
        <taxon>Eukaryota</taxon>
        <taxon>Sar</taxon>
        <taxon>Alveolata</taxon>
        <taxon>Dinophyceae</taxon>
        <taxon>Suessiales</taxon>
        <taxon>Symbiodiniaceae</taxon>
        <taxon>Symbiodinium</taxon>
    </lineage>
</organism>
<feature type="compositionally biased region" description="Low complexity" evidence="1">
    <location>
        <begin position="1"/>
        <end position="11"/>
    </location>
</feature>
<dbReference type="EMBL" id="CAJNJA010012853">
    <property type="protein sequence ID" value="CAE7306628.1"/>
    <property type="molecule type" value="Genomic_DNA"/>
</dbReference>
<evidence type="ECO:0000313" key="2">
    <source>
        <dbReference type="EMBL" id="CAE7306628.1"/>
    </source>
</evidence>
<evidence type="ECO:0000256" key="1">
    <source>
        <dbReference type="SAM" id="MobiDB-lite"/>
    </source>
</evidence>
<feature type="region of interest" description="Disordered" evidence="1">
    <location>
        <begin position="1"/>
        <end position="51"/>
    </location>
</feature>
<dbReference type="Proteomes" id="UP000601435">
    <property type="component" value="Unassembled WGS sequence"/>
</dbReference>
<name>A0A812NHZ3_9DINO</name>
<dbReference type="AlphaFoldDB" id="A0A812NHZ3"/>
<gene>
    <name evidence="2" type="ORF">SNEC2469_LOCUS7609</name>
</gene>